<dbReference type="InParanoid" id="Q2LQT2"/>
<keyword evidence="3" id="KW-0808">Transferase</keyword>
<sequence length="329" mass="36941">MIGNLQILRAFAASGVVVYHTNAVIAGVHTEFHGVALFFVLSGYLMCKISDRSALDFARDRIWRIVPNYWVSMAALLTIFTMWTYWPLEHTLLSAFFIPHASIAGLFPVLGVGWTLNLEMYFYAVFTLSIIINQSKAPIIAGAIILALMGGLPYITGNKAILYYYTHGYVKYFVFGIAIWYISEWIKSKYTTLRLPFWTFPVSLSAYVAATLYAVNPVFAVPSLFMAAILASNSCADLKPRAIMLMGDASYSCYLLHTIFIEFLRHTGIAINGTFLCSLGILIGSWVIAIIWHIYIEENVSILRHRTSRKSLKANILYLLNRAIPASRS</sequence>
<dbReference type="Proteomes" id="UP000001933">
    <property type="component" value="Chromosome"/>
</dbReference>
<feature type="transmembrane region" description="Helical" evidence="1">
    <location>
        <begin position="269"/>
        <end position="296"/>
    </location>
</feature>
<evidence type="ECO:0000313" key="4">
    <source>
        <dbReference type="Proteomes" id="UP000001933"/>
    </source>
</evidence>
<name>Q2LQT2_SYNAS</name>
<dbReference type="GO" id="GO:0016747">
    <property type="term" value="F:acyltransferase activity, transferring groups other than amino-acyl groups"/>
    <property type="evidence" value="ECO:0007669"/>
    <property type="project" value="InterPro"/>
</dbReference>
<feature type="transmembrane region" description="Helical" evidence="1">
    <location>
        <begin position="69"/>
        <end position="86"/>
    </location>
</feature>
<feature type="transmembrane region" description="Helical" evidence="1">
    <location>
        <begin position="32"/>
        <end position="49"/>
    </location>
</feature>
<dbReference type="GO" id="GO:0000271">
    <property type="term" value="P:polysaccharide biosynthetic process"/>
    <property type="evidence" value="ECO:0007669"/>
    <property type="project" value="TreeGrafter"/>
</dbReference>
<evidence type="ECO:0000256" key="1">
    <source>
        <dbReference type="SAM" id="Phobius"/>
    </source>
</evidence>
<dbReference type="KEGG" id="sat:SYN_02281"/>
<dbReference type="PANTHER" id="PTHR23028:SF131">
    <property type="entry name" value="BLR2367 PROTEIN"/>
    <property type="match status" value="1"/>
</dbReference>
<feature type="transmembrane region" description="Helical" evidence="1">
    <location>
        <begin position="219"/>
        <end position="236"/>
    </location>
</feature>
<feature type="transmembrane region" description="Helical" evidence="1">
    <location>
        <begin position="137"/>
        <end position="156"/>
    </location>
</feature>
<keyword evidence="1" id="KW-1133">Transmembrane helix</keyword>
<evidence type="ECO:0000313" key="3">
    <source>
        <dbReference type="EMBL" id="ABC76445.1"/>
    </source>
</evidence>
<dbReference type="InterPro" id="IPR002656">
    <property type="entry name" value="Acyl_transf_3_dom"/>
</dbReference>
<feature type="domain" description="Acyltransferase 3" evidence="2">
    <location>
        <begin position="4"/>
        <end position="289"/>
    </location>
</feature>
<feature type="transmembrane region" description="Helical" evidence="1">
    <location>
        <begin position="92"/>
        <end position="116"/>
    </location>
</feature>
<keyword evidence="1" id="KW-0472">Membrane</keyword>
<reference evidence="3 4" key="1">
    <citation type="journal article" date="2007" name="Proc. Natl. Acad. Sci. U.S.A.">
        <title>The genome of Syntrophus aciditrophicus: life at the thermodynamic limit of microbial growth.</title>
        <authorList>
            <person name="McInerney M.J."/>
            <person name="Rohlin L."/>
            <person name="Mouttaki H."/>
            <person name="Kim U."/>
            <person name="Krupp R.S."/>
            <person name="Rios-Hernandez L."/>
            <person name="Sieber J."/>
            <person name="Struchtemeyer C.G."/>
            <person name="Bhattacharyya A."/>
            <person name="Campbell J.W."/>
            <person name="Gunsalus R.P."/>
        </authorList>
    </citation>
    <scope>NUCLEOTIDE SEQUENCE [LARGE SCALE GENOMIC DNA]</scope>
    <source>
        <strain evidence="3 4">SB</strain>
    </source>
</reference>
<dbReference type="AlphaFoldDB" id="Q2LQT2"/>
<feature type="transmembrane region" description="Helical" evidence="1">
    <location>
        <begin position="243"/>
        <end position="263"/>
    </location>
</feature>
<feature type="transmembrane region" description="Helical" evidence="1">
    <location>
        <begin position="195"/>
        <end position="213"/>
    </location>
</feature>
<keyword evidence="3" id="KW-0012">Acyltransferase</keyword>
<dbReference type="HOGENOM" id="CLU_073074_0_0_7"/>
<dbReference type="GO" id="GO:0016020">
    <property type="term" value="C:membrane"/>
    <property type="evidence" value="ECO:0007669"/>
    <property type="project" value="TreeGrafter"/>
</dbReference>
<dbReference type="EMBL" id="CP000252">
    <property type="protein sequence ID" value="ABC76445.1"/>
    <property type="molecule type" value="Genomic_DNA"/>
</dbReference>
<proteinExistence type="predicted"/>
<accession>Q2LQT2</accession>
<dbReference type="STRING" id="56780.SYN_02281"/>
<dbReference type="RefSeq" id="WP_011416479.1">
    <property type="nucleotide sequence ID" value="NC_007759.1"/>
</dbReference>
<evidence type="ECO:0000259" key="2">
    <source>
        <dbReference type="Pfam" id="PF01757"/>
    </source>
</evidence>
<dbReference type="InterPro" id="IPR050879">
    <property type="entry name" value="Acyltransferase_3"/>
</dbReference>
<dbReference type="OrthoDB" id="5501619at2"/>
<dbReference type="EC" id="2.3.1.-" evidence="3"/>
<protein>
    <submittedName>
        <fullName evidence="3">Polysaccharide acetyltransferase</fullName>
        <ecNumber evidence="3">2.3.1.-</ecNumber>
    </submittedName>
</protein>
<feature type="transmembrane region" description="Helical" evidence="1">
    <location>
        <begin position="162"/>
        <end position="183"/>
    </location>
</feature>
<keyword evidence="4" id="KW-1185">Reference proteome</keyword>
<dbReference type="eggNOG" id="COG1835">
    <property type="taxonomic scope" value="Bacteria"/>
</dbReference>
<gene>
    <name evidence="3" type="ORF">SYN_02281</name>
</gene>
<organism evidence="3 4">
    <name type="scientific">Syntrophus aciditrophicus (strain SB)</name>
    <dbReference type="NCBI Taxonomy" id="56780"/>
    <lineage>
        <taxon>Bacteria</taxon>
        <taxon>Pseudomonadati</taxon>
        <taxon>Thermodesulfobacteriota</taxon>
        <taxon>Syntrophia</taxon>
        <taxon>Syntrophales</taxon>
        <taxon>Syntrophaceae</taxon>
        <taxon>Syntrophus</taxon>
    </lineage>
</organism>
<dbReference type="Pfam" id="PF01757">
    <property type="entry name" value="Acyl_transf_3"/>
    <property type="match status" value="1"/>
</dbReference>
<keyword evidence="1" id="KW-0812">Transmembrane</keyword>
<dbReference type="PANTHER" id="PTHR23028">
    <property type="entry name" value="ACETYLTRANSFERASE"/>
    <property type="match status" value="1"/>
</dbReference>